<protein>
    <submittedName>
        <fullName evidence="3">CHAT domain-containing protein</fullName>
    </submittedName>
</protein>
<keyword evidence="4" id="KW-1185">Reference proteome</keyword>
<feature type="domain" description="CHAT" evidence="2">
    <location>
        <begin position="964"/>
        <end position="1231"/>
    </location>
</feature>
<dbReference type="Pfam" id="PF12770">
    <property type="entry name" value="CHAT"/>
    <property type="match status" value="1"/>
</dbReference>
<dbReference type="GO" id="GO:0005506">
    <property type="term" value="F:iron ion binding"/>
    <property type="evidence" value="ECO:0007669"/>
    <property type="project" value="InterPro"/>
</dbReference>
<organism evidence="3 4">
    <name type="scientific">Dactylonectria macrodidyma</name>
    <dbReference type="NCBI Taxonomy" id="307937"/>
    <lineage>
        <taxon>Eukaryota</taxon>
        <taxon>Fungi</taxon>
        <taxon>Dikarya</taxon>
        <taxon>Ascomycota</taxon>
        <taxon>Pezizomycotina</taxon>
        <taxon>Sordariomycetes</taxon>
        <taxon>Hypocreomycetidae</taxon>
        <taxon>Hypocreales</taxon>
        <taxon>Nectriaceae</taxon>
        <taxon>Dactylonectria</taxon>
    </lineage>
</organism>
<accession>A0A9P9E369</accession>
<dbReference type="InterPro" id="IPR011990">
    <property type="entry name" value="TPR-like_helical_dom_sf"/>
</dbReference>
<dbReference type="InterPro" id="IPR036396">
    <property type="entry name" value="Cyt_P450_sf"/>
</dbReference>
<dbReference type="GO" id="GO:0004497">
    <property type="term" value="F:monooxygenase activity"/>
    <property type="evidence" value="ECO:0007669"/>
    <property type="project" value="InterPro"/>
</dbReference>
<evidence type="ECO:0000259" key="2">
    <source>
        <dbReference type="Pfam" id="PF12770"/>
    </source>
</evidence>
<evidence type="ECO:0000313" key="4">
    <source>
        <dbReference type="Proteomes" id="UP000738349"/>
    </source>
</evidence>
<dbReference type="GO" id="GO:0016705">
    <property type="term" value="F:oxidoreductase activity, acting on paired donors, with incorporation or reduction of molecular oxygen"/>
    <property type="evidence" value="ECO:0007669"/>
    <property type="project" value="InterPro"/>
</dbReference>
<dbReference type="SUPFAM" id="SSF48452">
    <property type="entry name" value="TPR-like"/>
    <property type="match status" value="4"/>
</dbReference>
<dbReference type="InterPro" id="IPR024983">
    <property type="entry name" value="CHAT_dom"/>
</dbReference>
<dbReference type="EMBL" id="JAGMUV010000018">
    <property type="protein sequence ID" value="KAH7129101.1"/>
    <property type="molecule type" value="Genomic_DNA"/>
</dbReference>
<feature type="region of interest" description="Disordered" evidence="1">
    <location>
        <begin position="1234"/>
        <end position="1265"/>
    </location>
</feature>
<dbReference type="Proteomes" id="UP000738349">
    <property type="component" value="Unassembled WGS sequence"/>
</dbReference>
<dbReference type="Gene3D" id="1.10.630.10">
    <property type="entry name" value="Cytochrome P450"/>
    <property type="match status" value="1"/>
</dbReference>
<sequence>MVGGHETPGQAAEQTIDMALRPCSDRQATWNYIANSAIDRYLPTGAPADLEKSITPQEHPDQVQLQNNLALRLACKHSPAGGMEDLEEAIRIQRHVIDETPSDHPQRCTYLNNLAVLLGDRYMKTGVQGDLEEAIRCSRQSIDSDQENPTLRAALLCNLGARLGNRYSLTGDINDLEEAIKIGREAVAACHAGHPVQLVCLNNLGIRLSHRFCRTAQMDDLEESIQLGRQVIDDTHQGHPDLPEWLNNLGVHLGYRYSRKGAVEDLEESIRLGRNAVKNTSVNHPQRAAFLNNLGNRLGDEYFRTGDAECLGEAIVHARQAVEITPEGHPDRAAWLNDLGVLLGERFSSTGTMDDLEKAITIGRQAVNATPPNHPDRAGRLNNLGSLLSDRYSRTGEETDLEGAIETGRQALDATPEDHPDRAAFLNNLGLRLSLQHSRTGAMDNLKEAIRYGRQAVNATPPDHPERSGRMGNLGVLLGNMFSCTGVMDDLEEAIRYERRALEATPPNHPRRSACFNNLAVRLKHRYLRTQSLGDLEESIELGRQAVDATPPHHPDRARRLDNLGDLLGRRYSRTELMKDLEEAIRIEREAIRGLPEGHPDRPACLSNLAIRLSHRFSKTDQMSDLEEAIQIGRQAVNDTPHGHLSQAGWLNNLGSLLGDSFLKTEAMAELDEAICHARRSVEATPESYPDRAGRLTNLGVLLGCRYSRTRAEEHLEESVTCLDQALAQISSPVLSRIRAGILSVHYLATIPAWHRAYETARVAINLIPLLSPQSLHNSDKQYVLGQIAGFCSDAAAVALQAGEGPLRALDFLEQGRGVLATSIEEIRADVGDLRKEHPALAAEFIRLQDEFGRPTTPKCNDELEYSTTPHLDNRYQAEKDLNRLLITIRENFGFERFLLPPSEAAMRNAAELGPIIVVNTSQYRCDAILIEQKQIRSVALLHLEYSTMQSMAKSGDLRGSHALAWLWDGTANPILSALGITKPPSDNNWPHIWWIPTGPLTGFPLHAAGRHGGGSSEAVLDRVMSSYSSSVKAIIRARQRPLVTSFSTKALVVAMDNTPECSPLPFASKELDVLRGLYESMAINTVEPGRRVNDVMSQMLQCKIFHFAGHGHTDIHDPSKSNLILEDGKLMVANLLEQNLRQTSPFLAYLSACGTGRVHDEQFLDESIHLISAFQLAGFRHVIGTLWEVNDELCVDVARITYEEMRDGGMTDESVCLGLHKAARELRDLSYTSQTNTASRRPPHTKRWSTEVATGAQGGGNKDWSDGKAPRDIIKWILVCLSFVSELFGINHALFGVEDYKAYTKKRAAFGDAFSRSKLLKIEDQIHEQIENGCIWIEEQSKMGDVVDLAYLYRAVPAEIITEYLFGQKYGFLENVQTTRNLYDKRLDRVFWTLAPWPFYPERDTSLHGSDPPTGQESSGSKACQKVIDRHNDPSLRPEGISRHTVFDDFLDSPLPQEEKQGGPLTQQAVAIWNGRWDTVGFSLTLGTYLVLRDPKVAESLQNELRDAWKNGADRPTMSVLDSLPYLNAVIKETFRMGPGALCRLSRINPTAPERYRNWRFPLIPSSACLSQTCSPTKRSGVLTQTCSGQSDG</sequence>
<dbReference type="GO" id="GO:0020037">
    <property type="term" value="F:heme binding"/>
    <property type="evidence" value="ECO:0007669"/>
    <property type="project" value="InterPro"/>
</dbReference>
<reference evidence="3" key="1">
    <citation type="journal article" date="2021" name="Nat. Commun.">
        <title>Genetic determinants of endophytism in the Arabidopsis root mycobiome.</title>
        <authorList>
            <person name="Mesny F."/>
            <person name="Miyauchi S."/>
            <person name="Thiergart T."/>
            <person name="Pickel B."/>
            <person name="Atanasova L."/>
            <person name="Karlsson M."/>
            <person name="Huettel B."/>
            <person name="Barry K.W."/>
            <person name="Haridas S."/>
            <person name="Chen C."/>
            <person name="Bauer D."/>
            <person name="Andreopoulos W."/>
            <person name="Pangilinan J."/>
            <person name="LaButti K."/>
            <person name="Riley R."/>
            <person name="Lipzen A."/>
            <person name="Clum A."/>
            <person name="Drula E."/>
            <person name="Henrissat B."/>
            <person name="Kohler A."/>
            <person name="Grigoriev I.V."/>
            <person name="Martin F.M."/>
            <person name="Hacquard S."/>
        </authorList>
    </citation>
    <scope>NUCLEOTIDE SEQUENCE</scope>
    <source>
        <strain evidence="3">MPI-CAGE-AT-0147</strain>
    </source>
</reference>
<dbReference type="SUPFAM" id="SSF48264">
    <property type="entry name" value="Cytochrome P450"/>
    <property type="match status" value="1"/>
</dbReference>
<dbReference type="PANTHER" id="PTHR19959:SF119">
    <property type="entry name" value="FUNGAL LIPASE-LIKE DOMAIN-CONTAINING PROTEIN"/>
    <property type="match status" value="1"/>
</dbReference>
<evidence type="ECO:0000256" key="1">
    <source>
        <dbReference type="SAM" id="MobiDB-lite"/>
    </source>
</evidence>
<dbReference type="PANTHER" id="PTHR19959">
    <property type="entry name" value="KINESIN LIGHT CHAIN"/>
    <property type="match status" value="1"/>
</dbReference>
<feature type="region of interest" description="Disordered" evidence="1">
    <location>
        <begin position="1406"/>
        <end position="1426"/>
    </location>
</feature>
<name>A0A9P9E369_9HYPO</name>
<evidence type="ECO:0000313" key="3">
    <source>
        <dbReference type="EMBL" id="KAH7129101.1"/>
    </source>
</evidence>
<dbReference type="InterPro" id="IPR001128">
    <property type="entry name" value="Cyt_P450"/>
</dbReference>
<comment type="caution">
    <text evidence="3">The sequence shown here is derived from an EMBL/GenBank/DDBJ whole genome shotgun (WGS) entry which is preliminary data.</text>
</comment>
<feature type="compositionally biased region" description="Polar residues" evidence="1">
    <location>
        <begin position="1414"/>
        <end position="1423"/>
    </location>
</feature>
<proteinExistence type="predicted"/>
<dbReference type="OrthoDB" id="9991317at2759"/>
<gene>
    <name evidence="3" type="ORF">EDB81DRAFT_888869</name>
</gene>
<dbReference type="Pfam" id="PF00067">
    <property type="entry name" value="p450"/>
    <property type="match status" value="1"/>
</dbReference>
<dbReference type="Pfam" id="PF13374">
    <property type="entry name" value="TPR_10"/>
    <property type="match status" value="5"/>
</dbReference>
<dbReference type="Gene3D" id="1.25.40.10">
    <property type="entry name" value="Tetratricopeptide repeat domain"/>
    <property type="match status" value="4"/>
</dbReference>